<dbReference type="KEGG" id="rarg:115749286"/>
<proteinExistence type="predicted"/>
<dbReference type="GO" id="GO:0005737">
    <property type="term" value="C:cytoplasm"/>
    <property type="evidence" value="ECO:0007669"/>
    <property type="project" value="UniProtKB-ARBA"/>
</dbReference>
<evidence type="ECO:0000313" key="3">
    <source>
        <dbReference type="RefSeq" id="XP_030541888.2"/>
    </source>
</evidence>
<dbReference type="Proteomes" id="UP000827889">
    <property type="component" value="Chromosome 10"/>
</dbReference>
<feature type="domain" description="Nudix hydrolase" evidence="1">
    <location>
        <begin position="131"/>
        <end position="270"/>
    </location>
</feature>
<accession>A0A8B8Q5S9</accession>
<reference evidence="3" key="1">
    <citation type="submission" date="2025-08" db="UniProtKB">
        <authorList>
            <consortium name="RefSeq"/>
        </authorList>
    </citation>
    <scope>IDENTIFICATION</scope>
    <source>
        <tissue evidence="3">Leaf</tissue>
    </source>
</reference>
<dbReference type="GO" id="GO:0015937">
    <property type="term" value="P:coenzyme A biosynthetic process"/>
    <property type="evidence" value="ECO:0007669"/>
    <property type="project" value="UniProtKB-ARBA"/>
</dbReference>
<dbReference type="AlphaFoldDB" id="A0A8B8Q5S9"/>
<dbReference type="GO" id="GO:0008893">
    <property type="term" value="F:guanosine-3',5'-bis(diphosphate) 3'-diphosphatase activity"/>
    <property type="evidence" value="ECO:0007669"/>
    <property type="project" value="UniProtKB-ARBA"/>
</dbReference>
<dbReference type="InterPro" id="IPR045121">
    <property type="entry name" value="CoAse"/>
</dbReference>
<evidence type="ECO:0000259" key="1">
    <source>
        <dbReference type="PROSITE" id="PS51462"/>
    </source>
</evidence>
<dbReference type="InterPro" id="IPR015797">
    <property type="entry name" value="NUDIX_hydrolase-like_dom_sf"/>
</dbReference>
<dbReference type="PROSITE" id="PS51462">
    <property type="entry name" value="NUDIX"/>
    <property type="match status" value="1"/>
</dbReference>
<sequence>MSSEALSKSCQVTNESEILFLSSMRISAFRFWPWLPQRTDIRGQVAPKKWNICNIIEAIRDARGLQLARMGTPSGVACGTLHELANRLLLYEPSLGLEVDHDEKSSDLFSNDQPQCAQDDDCCCPIMPRRKRRATVLVCLFEGHGGEVRVILTKRSMKLSSYPGDVALPGGKMEEQDKDDAATALREATEEIGLDPELVQVVANLEPFFSQHLFEVVPVVGLLAKMEDFTPSLNVDEVDLVFDIPLEMFLKEENHRCEEREWLGWKYILHVFDFQLERETFCICGLTARILIRMASIVFQRPPSFDLHAPDFRQLQQVLEDISWNLKVGAPTG</sequence>
<keyword evidence="2" id="KW-1185">Reference proteome</keyword>
<dbReference type="GeneID" id="115749286"/>
<dbReference type="GO" id="GO:0006637">
    <property type="term" value="P:acyl-CoA metabolic process"/>
    <property type="evidence" value="ECO:0007669"/>
    <property type="project" value="UniProtKB-ARBA"/>
</dbReference>
<dbReference type="RefSeq" id="XP_030541888.2">
    <property type="nucleotide sequence ID" value="XM_030686028.2"/>
</dbReference>
<dbReference type="GO" id="GO:0010945">
    <property type="term" value="F:coenzyme A diphosphatase activity"/>
    <property type="evidence" value="ECO:0007669"/>
    <property type="project" value="InterPro"/>
</dbReference>
<dbReference type="PANTHER" id="PTHR12992">
    <property type="entry name" value="NUDIX HYDROLASE"/>
    <property type="match status" value="1"/>
</dbReference>
<dbReference type="SUPFAM" id="SSF55811">
    <property type="entry name" value="Nudix"/>
    <property type="match status" value="1"/>
</dbReference>
<name>A0A8B8Q5S9_9MYRT</name>
<dbReference type="Pfam" id="PF00293">
    <property type="entry name" value="NUDIX"/>
    <property type="match status" value="1"/>
</dbReference>
<dbReference type="InterPro" id="IPR000086">
    <property type="entry name" value="NUDIX_hydrolase_dom"/>
</dbReference>
<protein>
    <submittedName>
        <fullName evidence="3">Nudix hydrolase 15, mitochondrial-like</fullName>
    </submittedName>
</protein>
<dbReference type="PANTHER" id="PTHR12992:SF26">
    <property type="entry name" value="NUDIX HYDROLASE 15, MITOCHONDRIAL-LIKE"/>
    <property type="match status" value="1"/>
</dbReference>
<dbReference type="CDD" id="cd03426">
    <property type="entry name" value="NUDIX_CoAse_Nudt7"/>
    <property type="match status" value="1"/>
</dbReference>
<evidence type="ECO:0000313" key="2">
    <source>
        <dbReference type="Proteomes" id="UP000827889"/>
    </source>
</evidence>
<dbReference type="GO" id="GO:0015938">
    <property type="term" value="P:coenzyme A catabolic process"/>
    <property type="evidence" value="ECO:0007669"/>
    <property type="project" value="TreeGrafter"/>
</dbReference>
<dbReference type="Gene3D" id="3.90.79.10">
    <property type="entry name" value="Nucleoside Triphosphate Pyrophosphohydrolase"/>
    <property type="match status" value="1"/>
</dbReference>
<dbReference type="GO" id="GO:0046872">
    <property type="term" value="F:metal ion binding"/>
    <property type="evidence" value="ECO:0007669"/>
    <property type="project" value="UniProtKB-KW"/>
</dbReference>
<organism evidence="2 3">
    <name type="scientific">Rhodamnia argentea</name>
    <dbReference type="NCBI Taxonomy" id="178133"/>
    <lineage>
        <taxon>Eukaryota</taxon>
        <taxon>Viridiplantae</taxon>
        <taxon>Streptophyta</taxon>
        <taxon>Embryophyta</taxon>
        <taxon>Tracheophyta</taxon>
        <taxon>Spermatophyta</taxon>
        <taxon>Magnoliopsida</taxon>
        <taxon>eudicotyledons</taxon>
        <taxon>Gunneridae</taxon>
        <taxon>Pentapetalae</taxon>
        <taxon>rosids</taxon>
        <taxon>malvids</taxon>
        <taxon>Myrtales</taxon>
        <taxon>Myrtaceae</taxon>
        <taxon>Myrtoideae</taxon>
        <taxon>Myrteae</taxon>
        <taxon>Australasian group</taxon>
        <taxon>Rhodamnia</taxon>
    </lineage>
</organism>
<gene>
    <name evidence="3" type="primary">LOC115749286</name>
</gene>